<gene>
    <name evidence="9" type="ORF">N7494_003303</name>
</gene>
<evidence type="ECO:0000256" key="2">
    <source>
        <dbReference type="ARBA" id="ARBA00022448"/>
    </source>
</evidence>
<evidence type="ECO:0000256" key="1">
    <source>
        <dbReference type="ARBA" id="ARBA00004651"/>
    </source>
</evidence>
<dbReference type="InterPro" id="IPR036259">
    <property type="entry name" value="MFS_trans_sf"/>
</dbReference>
<evidence type="ECO:0000256" key="7">
    <source>
        <dbReference type="ARBA" id="ARBA00037968"/>
    </source>
</evidence>
<protein>
    <recommendedName>
        <fullName evidence="11">Major facilitator superfamily (MFS) profile domain-containing protein</fullName>
    </recommendedName>
</protein>
<dbReference type="FunFam" id="1.20.1250.20:FF:000386">
    <property type="entry name" value="MFS general substrate transporter"/>
    <property type="match status" value="1"/>
</dbReference>
<dbReference type="InterPro" id="IPR011701">
    <property type="entry name" value="MFS"/>
</dbReference>
<dbReference type="SUPFAM" id="SSF103473">
    <property type="entry name" value="MFS general substrate transporter"/>
    <property type="match status" value="1"/>
</dbReference>
<comment type="subcellular location">
    <subcellularLocation>
        <location evidence="1">Cell membrane</location>
        <topology evidence="1">Multi-pass membrane protein</topology>
    </subcellularLocation>
</comment>
<sequence>MALIHEIKPRSGYIRALRSIQRYVWDDPDKPSEEKHFLFKLDCYLLSYTCLGYFCKNLAQANIDNAYVSGMKEAIDMGGSELTYMSNVFTAGYVIGQIPAVILVTRVRPSILIPSCELLWSICTFCCATVSTVQQLYALRFLVGLFESAYFPCIVYLIGSWYTANERAKRVTIFYSTTSLATMFSGYLQAGAYDGLNGRLGHAGWQWLFIICGIIGLPCALMGFVCNPDFPETTRAFYLTADEVQLARRRLARDGLAELGTSSWDRWKILRIARHWQTWVLPIGYFLVQAACPNQQPAFALWLKAEGYSVSQINVLPTGQSAVAVVAQIAAGMLSDSPLFRGRRWQMITVMQAGTFIGIVILLVWNVPLGARYFGYYILWFAYGVPGVYFSWFPDLMKGDHEMRGFVIAVSNMFCYIMMIWYDDAVWRTAESPRFRPGFTSALICSVVLVLWVVGIHLLQRREEARSVSSSSDEEDVTQLDLQVKEVSVDL</sequence>
<dbReference type="GO" id="GO:0005886">
    <property type="term" value="C:plasma membrane"/>
    <property type="evidence" value="ECO:0007669"/>
    <property type="project" value="UniProtKB-SubCell"/>
</dbReference>
<dbReference type="EMBL" id="JAQIZZ010000003">
    <property type="protein sequence ID" value="KAJ5545718.1"/>
    <property type="molecule type" value="Genomic_DNA"/>
</dbReference>
<dbReference type="Proteomes" id="UP001220324">
    <property type="component" value="Unassembled WGS sequence"/>
</dbReference>
<feature type="transmembrane region" description="Helical" evidence="8">
    <location>
        <begin position="111"/>
        <end position="131"/>
    </location>
</feature>
<evidence type="ECO:0008006" key="11">
    <source>
        <dbReference type="Google" id="ProtNLM"/>
    </source>
</evidence>
<keyword evidence="3" id="KW-1003">Cell membrane</keyword>
<comment type="similarity">
    <text evidence="7">Belongs to the major facilitator superfamily. Allantoate permease family.</text>
</comment>
<feature type="transmembrane region" description="Helical" evidence="8">
    <location>
        <begin position="137"/>
        <end position="159"/>
    </location>
</feature>
<feature type="transmembrane region" description="Helical" evidence="8">
    <location>
        <begin position="171"/>
        <end position="193"/>
    </location>
</feature>
<feature type="transmembrane region" description="Helical" evidence="8">
    <location>
        <begin position="438"/>
        <end position="459"/>
    </location>
</feature>
<organism evidence="9 10">
    <name type="scientific">Penicillium frequentans</name>
    <dbReference type="NCBI Taxonomy" id="3151616"/>
    <lineage>
        <taxon>Eukaryota</taxon>
        <taxon>Fungi</taxon>
        <taxon>Dikarya</taxon>
        <taxon>Ascomycota</taxon>
        <taxon>Pezizomycotina</taxon>
        <taxon>Eurotiomycetes</taxon>
        <taxon>Eurotiomycetidae</taxon>
        <taxon>Eurotiales</taxon>
        <taxon>Aspergillaceae</taxon>
        <taxon>Penicillium</taxon>
    </lineage>
</organism>
<feature type="transmembrane region" description="Helical" evidence="8">
    <location>
        <begin position="347"/>
        <end position="367"/>
    </location>
</feature>
<keyword evidence="4 8" id="KW-0812">Transmembrane</keyword>
<comment type="caution">
    <text evidence="9">The sequence shown here is derived from an EMBL/GenBank/DDBJ whole genome shotgun (WGS) entry which is preliminary data.</text>
</comment>
<evidence type="ECO:0000256" key="6">
    <source>
        <dbReference type="ARBA" id="ARBA00023136"/>
    </source>
</evidence>
<dbReference type="Gene3D" id="1.20.1250.20">
    <property type="entry name" value="MFS general substrate transporter like domains"/>
    <property type="match status" value="2"/>
</dbReference>
<evidence type="ECO:0000256" key="8">
    <source>
        <dbReference type="SAM" id="Phobius"/>
    </source>
</evidence>
<dbReference type="Pfam" id="PF07690">
    <property type="entry name" value="MFS_1"/>
    <property type="match status" value="1"/>
</dbReference>
<keyword evidence="6 8" id="KW-0472">Membrane</keyword>
<dbReference type="PANTHER" id="PTHR43791:SF37">
    <property type="entry name" value="MAJOR FACILITATOR SUPERFAMILY (MFS) PROFILE DOMAIN-CONTAINING PROTEIN"/>
    <property type="match status" value="1"/>
</dbReference>
<feature type="transmembrane region" description="Helical" evidence="8">
    <location>
        <begin position="405"/>
        <end position="422"/>
    </location>
</feature>
<dbReference type="AlphaFoldDB" id="A0AAD6CYC9"/>
<evidence type="ECO:0000256" key="4">
    <source>
        <dbReference type="ARBA" id="ARBA00022692"/>
    </source>
</evidence>
<evidence type="ECO:0000313" key="10">
    <source>
        <dbReference type="Proteomes" id="UP001220324"/>
    </source>
</evidence>
<evidence type="ECO:0000256" key="5">
    <source>
        <dbReference type="ARBA" id="ARBA00022989"/>
    </source>
</evidence>
<evidence type="ECO:0000256" key="3">
    <source>
        <dbReference type="ARBA" id="ARBA00022475"/>
    </source>
</evidence>
<feature type="transmembrane region" description="Helical" evidence="8">
    <location>
        <begin position="205"/>
        <end position="225"/>
    </location>
</feature>
<feature type="transmembrane region" description="Helical" evidence="8">
    <location>
        <begin position="84"/>
        <end position="104"/>
    </location>
</feature>
<dbReference type="PANTHER" id="PTHR43791">
    <property type="entry name" value="PERMEASE-RELATED"/>
    <property type="match status" value="1"/>
</dbReference>
<dbReference type="GO" id="GO:0022857">
    <property type="term" value="F:transmembrane transporter activity"/>
    <property type="evidence" value="ECO:0007669"/>
    <property type="project" value="InterPro"/>
</dbReference>
<evidence type="ECO:0000313" key="9">
    <source>
        <dbReference type="EMBL" id="KAJ5545718.1"/>
    </source>
</evidence>
<keyword evidence="2" id="KW-0813">Transport</keyword>
<reference evidence="9 10" key="1">
    <citation type="journal article" date="2023" name="IMA Fungus">
        <title>Comparative genomic study of the Penicillium genus elucidates a diverse pangenome and 15 lateral gene transfer events.</title>
        <authorList>
            <person name="Petersen C."/>
            <person name="Sorensen T."/>
            <person name="Nielsen M.R."/>
            <person name="Sondergaard T.E."/>
            <person name="Sorensen J.L."/>
            <person name="Fitzpatrick D.A."/>
            <person name="Frisvad J.C."/>
            <person name="Nielsen K.L."/>
        </authorList>
    </citation>
    <scope>NUCLEOTIDE SEQUENCE [LARGE SCALE GENOMIC DNA]</scope>
    <source>
        <strain evidence="9 10">IBT 35679</strain>
    </source>
</reference>
<proteinExistence type="inferred from homology"/>
<accession>A0AAD6CYC9</accession>
<keyword evidence="10" id="KW-1185">Reference proteome</keyword>
<keyword evidence="5 8" id="KW-1133">Transmembrane helix</keyword>
<name>A0AAD6CYC9_9EURO</name>
<dbReference type="FunFam" id="1.20.1250.20:FF:000065">
    <property type="entry name" value="Putative MFS pantothenate transporter"/>
    <property type="match status" value="1"/>
</dbReference>
<feature type="transmembrane region" description="Helical" evidence="8">
    <location>
        <begin position="373"/>
        <end position="393"/>
    </location>
</feature>